<evidence type="ECO:0000313" key="2">
    <source>
        <dbReference type="Proteomes" id="UP000033140"/>
    </source>
</evidence>
<gene>
    <name evidence="1" type="ORF">G7K_4637-t1</name>
</gene>
<sequence>MLLGVPAGVCYSPVAFFYSCVSEVQRSVTGLLIRYACHFSVYAKNRTNKTMTFSSNPGWTSNPLNPPRSILCIKLYSNNNTRVS</sequence>
<accession>A0A0E9NL35</accession>
<evidence type="ECO:0000313" key="1">
    <source>
        <dbReference type="EMBL" id="GAO50513.1"/>
    </source>
</evidence>
<protein>
    <submittedName>
        <fullName evidence="1">Uncharacterized protein</fullName>
    </submittedName>
</protein>
<dbReference type="EMBL" id="BACD03000033">
    <property type="protein sequence ID" value="GAO50513.1"/>
    <property type="molecule type" value="Genomic_DNA"/>
</dbReference>
<dbReference type="Proteomes" id="UP000033140">
    <property type="component" value="Unassembled WGS sequence"/>
</dbReference>
<keyword evidence="2" id="KW-1185">Reference proteome</keyword>
<reference evidence="1 2" key="1">
    <citation type="journal article" date="2011" name="J. Gen. Appl. Microbiol.">
        <title>Draft genome sequencing of the enigmatic yeast Saitoella complicata.</title>
        <authorList>
            <person name="Nishida H."/>
            <person name="Hamamoto M."/>
            <person name="Sugiyama J."/>
        </authorList>
    </citation>
    <scope>NUCLEOTIDE SEQUENCE [LARGE SCALE GENOMIC DNA]</scope>
    <source>
        <strain evidence="1 2">NRRL Y-17804</strain>
    </source>
</reference>
<proteinExistence type="predicted"/>
<comment type="caution">
    <text evidence="1">The sequence shown here is derived from an EMBL/GenBank/DDBJ whole genome shotgun (WGS) entry which is preliminary data.</text>
</comment>
<reference evidence="1 2" key="2">
    <citation type="journal article" date="2014" name="J. Gen. Appl. Microbiol.">
        <title>The early diverging ascomycetous budding yeast Saitoella complicata has three histone deacetylases belonging to the Clr6, Hos2, and Rpd3 lineages.</title>
        <authorList>
            <person name="Nishida H."/>
            <person name="Matsumoto T."/>
            <person name="Kondo S."/>
            <person name="Hamamoto M."/>
            <person name="Yoshikawa H."/>
        </authorList>
    </citation>
    <scope>NUCLEOTIDE SEQUENCE [LARGE SCALE GENOMIC DNA]</scope>
    <source>
        <strain evidence="1 2">NRRL Y-17804</strain>
    </source>
</reference>
<reference evidence="1 2" key="3">
    <citation type="journal article" date="2015" name="Genome Announc.">
        <title>Draft Genome Sequence of the Archiascomycetous Yeast Saitoella complicata.</title>
        <authorList>
            <person name="Yamauchi K."/>
            <person name="Kondo S."/>
            <person name="Hamamoto M."/>
            <person name="Takahashi Y."/>
            <person name="Ogura Y."/>
            <person name="Hayashi T."/>
            <person name="Nishida H."/>
        </authorList>
    </citation>
    <scope>NUCLEOTIDE SEQUENCE [LARGE SCALE GENOMIC DNA]</scope>
    <source>
        <strain evidence="1 2">NRRL Y-17804</strain>
    </source>
</reference>
<organism evidence="1 2">
    <name type="scientific">Saitoella complicata (strain BCRC 22490 / CBS 7301 / JCM 7358 / NBRC 10748 / NRRL Y-17804)</name>
    <dbReference type="NCBI Taxonomy" id="698492"/>
    <lineage>
        <taxon>Eukaryota</taxon>
        <taxon>Fungi</taxon>
        <taxon>Dikarya</taxon>
        <taxon>Ascomycota</taxon>
        <taxon>Taphrinomycotina</taxon>
        <taxon>Taphrinomycotina incertae sedis</taxon>
        <taxon>Saitoella</taxon>
    </lineage>
</organism>
<name>A0A0E9NL35_SAICN</name>
<dbReference type="AlphaFoldDB" id="A0A0E9NL35"/>